<keyword evidence="3" id="KW-1185">Reference proteome</keyword>
<dbReference type="VEuPathDB" id="FungiDB:CJJ09_002461"/>
<dbReference type="EMBL" id="PEKT03000002">
    <property type="protein sequence ID" value="KAK8441141.1"/>
    <property type="molecule type" value="Genomic_DNA"/>
</dbReference>
<reference evidence="2" key="2">
    <citation type="submission" date="2017-11" db="EMBL/GenBank/DDBJ databases">
        <title>Candida auris genome assembly and annotation.</title>
        <authorList>
            <person name="Munoz J.F."/>
            <person name="Gade L.G."/>
            <person name="Chow N.A."/>
            <person name="Litvintseva A.P."/>
            <person name="Loparev V.N."/>
            <person name="Cuomo C.A."/>
        </authorList>
    </citation>
    <scope>NUCLEOTIDE SEQUENCE</scope>
    <source>
        <strain evidence="2">B8441</strain>
    </source>
</reference>
<evidence type="ECO:0000313" key="2">
    <source>
        <dbReference type="EMBL" id="PIS59028.1"/>
    </source>
</evidence>
<dbReference type="VEuPathDB" id="FungiDB:CJJ07_005018"/>
<dbReference type="OMA" id="AVRTINC"/>
<dbReference type="VEuPathDB" id="FungiDB:CJI97_000493"/>
<dbReference type="Proteomes" id="UP000230249">
    <property type="component" value="Unassembled WGS sequence"/>
</dbReference>
<evidence type="ECO:0000313" key="1">
    <source>
        <dbReference type="EMBL" id="KAK8441141.1"/>
    </source>
</evidence>
<gene>
    <name evidence="2" type="ORF">B9J08_000493</name>
    <name evidence="1" type="ORF">B9J08_02451</name>
</gene>
<evidence type="ECO:0008006" key="4">
    <source>
        <dbReference type="Google" id="ProtNLM"/>
    </source>
</evidence>
<protein>
    <recommendedName>
        <fullName evidence="4">Zinc-ribbon 15 domain-containing protein</fullName>
    </recommendedName>
</protein>
<sequence length="89" mass="9702">MDFCFFLVGFKESNKPLSDGGNIPCYCGRCHNQSAFAVRTSNWVTLFFIPIIPFYFGKGLKCNICGASGDLDDKALQMLKNGQPVAIGG</sequence>
<dbReference type="VEuPathDB" id="FungiDB:CJI96_0003598"/>
<dbReference type="STRING" id="498019.A0A2H1A830"/>
<dbReference type="VEuPathDB" id="FungiDB:B9J08_000493"/>
<dbReference type="AlphaFoldDB" id="A0A2H1A830"/>
<name>A0A2H1A830_CANAR</name>
<proteinExistence type="predicted"/>
<dbReference type="PANTHER" id="PTHR28139">
    <property type="entry name" value="UPF0768 PROTEIN YBL029C-A"/>
    <property type="match status" value="1"/>
</dbReference>
<dbReference type="EMBL" id="PEKT02000001">
    <property type="protein sequence ID" value="PIS59028.1"/>
    <property type="molecule type" value="Genomic_DNA"/>
</dbReference>
<reference evidence="2 3" key="1">
    <citation type="journal article" date="2017" name="Clin. Infect. Dis.">
        <title>Simultaneous emergence of multidrug-resistant Candida auris on 3 continents confirmed by whole-genome sequencing and epidemiological analyses.</title>
        <authorList>
            <person name="Lockhart S.R."/>
            <person name="Etienne K.A."/>
            <person name="Vallabhaneni S."/>
            <person name="Farooqi J."/>
            <person name="Chowdhary A."/>
            <person name="Govender N.P."/>
            <person name="Colombo A.L."/>
            <person name="Calvo B."/>
            <person name="Cuomo C.A."/>
            <person name="Desjardins C.A."/>
            <person name="Berkow E.L."/>
            <person name="Castanheira M."/>
            <person name="Magobo R.E."/>
            <person name="Jabeen K."/>
            <person name="Asghar R.J."/>
            <person name="Meis J.F."/>
            <person name="Jackson B."/>
            <person name="Chiller T."/>
            <person name="Litvintseva A.P."/>
        </authorList>
    </citation>
    <scope>NUCLEOTIDE SEQUENCE [LARGE SCALE GENOMIC DNA]</scope>
    <source>
        <strain evidence="2 3">B8441</strain>
    </source>
</reference>
<accession>A0A2H1A830</accession>
<evidence type="ECO:0000313" key="3">
    <source>
        <dbReference type="Proteomes" id="UP000230249"/>
    </source>
</evidence>
<reference evidence="1 3" key="3">
    <citation type="journal article" date="2018" name="Nat. Commun.">
        <title>Genomic insights into multidrug-resistance, mating and virulence in Candida auris and related emerging species.</title>
        <authorList>
            <person name="Munoz J.F."/>
            <person name="Gade L."/>
            <person name="Chow N.A."/>
            <person name="Loparev V.N."/>
            <person name="Juieng P."/>
            <person name="Berkow E.L."/>
            <person name="Farrer R.A."/>
            <person name="Litvintseva A.P."/>
            <person name="Cuomo C.A."/>
        </authorList>
    </citation>
    <scope>GENOME REANNOTATION</scope>
    <source>
        <strain evidence="1 3">B8441</strain>
    </source>
</reference>
<organism evidence="2">
    <name type="scientific">Candidozyma auris</name>
    <name type="common">Yeast</name>
    <name type="synonym">Candida auris</name>
    <dbReference type="NCBI Taxonomy" id="498019"/>
    <lineage>
        <taxon>Eukaryota</taxon>
        <taxon>Fungi</taxon>
        <taxon>Dikarya</taxon>
        <taxon>Ascomycota</taxon>
        <taxon>Saccharomycotina</taxon>
        <taxon>Pichiomycetes</taxon>
        <taxon>Metschnikowiaceae</taxon>
        <taxon>Candidozyma</taxon>
    </lineage>
</organism>
<comment type="caution">
    <text evidence="2">The sequence shown here is derived from an EMBL/GenBank/DDBJ whole genome shotgun (WGS) entry which is preliminary data.</text>
</comment>
<reference evidence="1" key="4">
    <citation type="submission" date="2024-03" db="EMBL/GenBank/DDBJ databases">
        <title>Improved genome assembly of Candida auris strain B8441 and annotation of B11205.</title>
        <authorList>
            <person name="Cauldron N.C."/>
            <person name="Shea T."/>
            <person name="Cuomo C.A."/>
        </authorList>
    </citation>
    <scope>NUCLEOTIDE SEQUENCE</scope>
    <source>
        <strain evidence="1">B8441</strain>
    </source>
</reference>
<dbReference type="PANTHER" id="PTHR28139:SF1">
    <property type="entry name" value="UPF0768 PROTEIN YBL029C-A"/>
    <property type="match status" value="1"/>
</dbReference>
<dbReference type="OrthoDB" id="5545479at2759"/>